<dbReference type="OrthoDB" id="1321863at2"/>
<gene>
    <name evidence="3" type="ORF">CD30_14615</name>
</gene>
<dbReference type="InterPro" id="IPR014961">
    <property type="entry name" value="DUF1829"/>
</dbReference>
<dbReference type="Pfam" id="PF08861">
    <property type="entry name" value="DUF1828"/>
    <property type="match status" value="1"/>
</dbReference>
<dbReference type="EMBL" id="JPVQ01000031">
    <property type="protein sequence ID" value="KGR89896.1"/>
    <property type="molecule type" value="Genomic_DNA"/>
</dbReference>
<name>A0A0A3IYY1_9BACL</name>
<feature type="domain" description="DUF1829" evidence="2">
    <location>
        <begin position="162"/>
        <end position="247"/>
    </location>
</feature>
<protein>
    <recommendedName>
        <fullName evidence="5">DUF1828 domain-containing protein</fullName>
    </recommendedName>
</protein>
<evidence type="ECO:0000313" key="3">
    <source>
        <dbReference type="EMBL" id="KGR89896.1"/>
    </source>
</evidence>
<sequence length="260" mass="30252">MMFDINELNNTYTKWNKDNIHIVDQGDFVEITTPFVDNHHDYLQVVLYYNDNGQLVLSDDGYTLNELTLYEIDYKRSLKRKEFLNQTLKSFGVTILDSDLTITFDKVKDFPRKLLNLLQCILRLSDMLLTSRSTVTSIFYEEVGIFFDDNNILKIPDVGITGTSGNENKFDYIIPASRVKKEKVIKTINKPNGDNFKYPLLSFLDIKENRAKSEFVVIANDYVNEISEKFETSFTNHGISVLRWTERKTWIDNLNPTLAI</sequence>
<proteinExistence type="predicted"/>
<feature type="domain" description="DUF1828" evidence="1">
    <location>
        <begin position="33"/>
        <end position="123"/>
    </location>
</feature>
<accession>A0A0A3IYY1</accession>
<dbReference type="Proteomes" id="UP000030595">
    <property type="component" value="Unassembled WGS sequence"/>
</dbReference>
<dbReference type="InterPro" id="IPR014960">
    <property type="entry name" value="DUF1828"/>
</dbReference>
<dbReference type="eggNOG" id="ENOG502ZAE6">
    <property type="taxonomic scope" value="Bacteria"/>
</dbReference>
<evidence type="ECO:0000259" key="1">
    <source>
        <dbReference type="Pfam" id="PF08861"/>
    </source>
</evidence>
<dbReference type="AlphaFoldDB" id="A0A0A3IYY1"/>
<keyword evidence="4" id="KW-1185">Reference proteome</keyword>
<evidence type="ECO:0000313" key="4">
    <source>
        <dbReference type="Proteomes" id="UP000030595"/>
    </source>
</evidence>
<dbReference type="RefSeq" id="WP_036178124.1">
    <property type="nucleotide sequence ID" value="NZ_AVCZ01000031.1"/>
</dbReference>
<organism evidence="3 4">
    <name type="scientific">Ureibacillus massiliensis 4400831 = CIP 108448 = CCUG 49529</name>
    <dbReference type="NCBI Taxonomy" id="1211035"/>
    <lineage>
        <taxon>Bacteria</taxon>
        <taxon>Bacillati</taxon>
        <taxon>Bacillota</taxon>
        <taxon>Bacilli</taxon>
        <taxon>Bacillales</taxon>
        <taxon>Caryophanaceae</taxon>
        <taxon>Ureibacillus</taxon>
    </lineage>
</organism>
<comment type="caution">
    <text evidence="3">The sequence shown here is derived from an EMBL/GenBank/DDBJ whole genome shotgun (WGS) entry which is preliminary data.</text>
</comment>
<evidence type="ECO:0008006" key="5">
    <source>
        <dbReference type="Google" id="ProtNLM"/>
    </source>
</evidence>
<reference evidence="3 4" key="1">
    <citation type="submission" date="2014-02" db="EMBL/GenBank/DDBJ databases">
        <title>Draft genome sequence of Lysinibacillus massiliensis CCUG 49529.</title>
        <authorList>
            <person name="Zhang F."/>
            <person name="Wang G."/>
            <person name="Zhang L."/>
        </authorList>
    </citation>
    <scope>NUCLEOTIDE SEQUENCE [LARGE SCALE GENOMIC DNA]</scope>
    <source>
        <strain evidence="3 4">CCUG 49529</strain>
    </source>
</reference>
<evidence type="ECO:0000259" key="2">
    <source>
        <dbReference type="Pfam" id="PF08862"/>
    </source>
</evidence>
<dbReference type="Pfam" id="PF08862">
    <property type="entry name" value="DUF1829"/>
    <property type="match status" value="1"/>
</dbReference>